<accession>A0A6C0J5K6</accession>
<keyword evidence="1" id="KW-1133">Transmembrane helix</keyword>
<sequence length="50" mass="5945">MNYRIIYIALIITMMLACVIKKNVQYGGDPYAFIRPGIILDMFRTFWLTR</sequence>
<organism evidence="2">
    <name type="scientific">viral metagenome</name>
    <dbReference type="NCBI Taxonomy" id="1070528"/>
    <lineage>
        <taxon>unclassified sequences</taxon>
        <taxon>metagenomes</taxon>
        <taxon>organismal metagenomes</taxon>
    </lineage>
</organism>
<keyword evidence="1" id="KW-0812">Transmembrane</keyword>
<feature type="transmembrane region" description="Helical" evidence="1">
    <location>
        <begin position="6"/>
        <end position="24"/>
    </location>
</feature>
<evidence type="ECO:0000313" key="2">
    <source>
        <dbReference type="EMBL" id="QHU00959.1"/>
    </source>
</evidence>
<dbReference type="AlphaFoldDB" id="A0A6C0J5K6"/>
<dbReference type="EMBL" id="MN740332">
    <property type="protein sequence ID" value="QHU00959.1"/>
    <property type="molecule type" value="Genomic_DNA"/>
</dbReference>
<evidence type="ECO:0000256" key="1">
    <source>
        <dbReference type="SAM" id="Phobius"/>
    </source>
</evidence>
<name>A0A6C0J5K6_9ZZZZ</name>
<reference evidence="2" key="1">
    <citation type="journal article" date="2020" name="Nature">
        <title>Giant virus diversity and host interactions through global metagenomics.</title>
        <authorList>
            <person name="Schulz F."/>
            <person name="Roux S."/>
            <person name="Paez-Espino D."/>
            <person name="Jungbluth S."/>
            <person name="Walsh D.A."/>
            <person name="Denef V.J."/>
            <person name="McMahon K.D."/>
            <person name="Konstantinidis K.T."/>
            <person name="Eloe-Fadrosh E.A."/>
            <person name="Kyrpides N.C."/>
            <person name="Woyke T."/>
        </authorList>
    </citation>
    <scope>NUCLEOTIDE SEQUENCE</scope>
    <source>
        <strain evidence="2">GVMAG-M-3300025860-20</strain>
    </source>
</reference>
<dbReference type="PROSITE" id="PS51257">
    <property type="entry name" value="PROKAR_LIPOPROTEIN"/>
    <property type="match status" value="1"/>
</dbReference>
<evidence type="ECO:0008006" key="3">
    <source>
        <dbReference type="Google" id="ProtNLM"/>
    </source>
</evidence>
<proteinExistence type="predicted"/>
<keyword evidence="1" id="KW-0472">Membrane</keyword>
<protein>
    <recommendedName>
        <fullName evidence="3">Lipoprotein</fullName>
    </recommendedName>
</protein>